<dbReference type="Proteomes" id="UP000661435">
    <property type="component" value="Unassembled WGS sequence"/>
</dbReference>
<accession>A0A8J6JJ04</accession>
<dbReference type="AlphaFoldDB" id="A0A8J6JJ04"/>
<dbReference type="InterPro" id="IPR009899">
    <property type="entry name" value="ArdA"/>
</dbReference>
<keyword evidence="2" id="KW-1185">Reference proteome</keyword>
<gene>
    <name evidence="1" type="ORF">H8S57_15515</name>
</gene>
<reference evidence="1" key="1">
    <citation type="submission" date="2020-08" db="EMBL/GenBank/DDBJ databases">
        <title>Genome public.</title>
        <authorList>
            <person name="Liu C."/>
            <person name="Sun Q."/>
        </authorList>
    </citation>
    <scope>NUCLEOTIDE SEQUENCE</scope>
    <source>
        <strain evidence="1">NSJ-51</strain>
    </source>
</reference>
<sequence length="398" mass="44930">MMEAVLSNSDHPEFGEVTIPLPIPREQYDHCIELVNALEIGSVVASDCHVNEICKGWPVFYRLEGMQVNLDELDYLAKRLESFDVGEYAQFQAMTEKLDLTSMKDLINLTFCCQQATVITDFSDLAAIGRSHYLNTHGGCASTEELEHLDGEETAILLIEGSEGTVTRYGVVYDNGMQLSQLYDGKHLPGYHYEADMIMVGLVSRQEPENTKNVTWIYLPASKGQIERAIQRSGIVDPKDMCFRMGDSMFPEEVDVALDFRCEDIYELNELAQAVGKLSHDDCIKLGAAVSIARPECASQIRHLAENLVLFEFAPGAHTPAEYGKYMIQESDHFEYDPNLDEYYDYERYGLQHMDQESGMFTNRGYIAYQGTLSLEELMMEDPTEAHEAEYGLQMGGM</sequence>
<protein>
    <submittedName>
        <fullName evidence="1">Antirestriction protein ArdA</fullName>
    </submittedName>
</protein>
<evidence type="ECO:0000313" key="2">
    <source>
        <dbReference type="Proteomes" id="UP000661435"/>
    </source>
</evidence>
<dbReference type="Gene3D" id="1.10.10.1190">
    <property type="entry name" value="Antirestriction protein ArdA, domain 3"/>
    <property type="match status" value="1"/>
</dbReference>
<comment type="caution">
    <text evidence="1">The sequence shown here is derived from an EMBL/GenBank/DDBJ whole genome shotgun (WGS) entry which is preliminary data.</text>
</comment>
<name>A0A8J6JJ04_9FIRM</name>
<proteinExistence type="predicted"/>
<dbReference type="InterPro" id="IPR041893">
    <property type="entry name" value="ArdA_dom3"/>
</dbReference>
<dbReference type="EMBL" id="JACOPP010000037">
    <property type="protein sequence ID" value="MBC5735120.1"/>
    <property type="molecule type" value="Genomic_DNA"/>
</dbReference>
<dbReference type="Pfam" id="PF07275">
    <property type="entry name" value="ArdA"/>
    <property type="match status" value="1"/>
</dbReference>
<evidence type="ECO:0000313" key="1">
    <source>
        <dbReference type="EMBL" id="MBC5735120.1"/>
    </source>
</evidence>
<organism evidence="1 2">
    <name type="scientific">Lawsonibacter hominis</name>
    <dbReference type="NCBI Taxonomy" id="2763053"/>
    <lineage>
        <taxon>Bacteria</taxon>
        <taxon>Bacillati</taxon>
        <taxon>Bacillota</taxon>
        <taxon>Clostridia</taxon>
        <taxon>Eubacteriales</taxon>
        <taxon>Oscillospiraceae</taxon>
        <taxon>Lawsonibacter</taxon>
    </lineage>
</organism>